<comment type="caution">
    <text evidence="2">The sequence shown here is derived from an EMBL/GenBank/DDBJ whole genome shotgun (WGS) entry which is preliminary data.</text>
</comment>
<dbReference type="Gene3D" id="3.40.50.10910">
    <property type="entry name" value="Amidohydrolase"/>
    <property type="match status" value="1"/>
</dbReference>
<evidence type="ECO:0000313" key="3">
    <source>
        <dbReference type="Proteomes" id="UP000248079"/>
    </source>
</evidence>
<dbReference type="AlphaFoldDB" id="A0A2V4A181"/>
<evidence type="ECO:0000313" key="2">
    <source>
        <dbReference type="EMBL" id="PXY02356.1"/>
    </source>
</evidence>
<evidence type="ECO:0000259" key="1">
    <source>
        <dbReference type="Pfam" id="PF01979"/>
    </source>
</evidence>
<dbReference type="InterPro" id="IPR032466">
    <property type="entry name" value="Metal_Hydrolase"/>
</dbReference>
<dbReference type="PANTHER" id="PTHR43135">
    <property type="entry name" value="ALPHA-D-RIBOSE 1-METHYLPHOSPHONATE 5-TRIPHOSPHATE DIPHOSPHATASE"/>
    <property type="match status" value="1"/>
</dbReference>
<dbReference type="InterPro" id="IPR051781">
    <property type="entry name" value="Metallo-dep_Hydrolase"/>
</dbReference>
<accession>A0A2V4A181</accession>
<dbReference type="GO" id="GO:0016810">
    <property type="term" value="F:hydrolase activity, acting on carbon-nitrogen (but not peptide) bonds"/>
    <property type="evidence" value="ECO:0007669"/>
    <property type="project" value="InterPro"/>
</dbReference>
<dbReference type="PANTHER" id="PTHR43135:SF3">
    <property type="entry name" value="ALPHA-D-RIBOSE 1-METHYLPHOSPHONATE 5-TRIPHOSPHATE DIPHOSPHATASE"/>
    <property type="match status" value="1"/>
</dbReference>
<dbReference type="InterPro" id="IPR006680">
    <property type="entry name" value="Amidohydro-rel"/>
</dbReference>
<dbReference type="Gene3D" id="1.20.58.520">
    <property type="entry name" value="Amidohydrolase"/>
    <property type="match status" value="1"/>
</dbReference>
<organism evidence="2 3">
    <name type="scientific">Marinifilum breve</name>
    <dbReference type="NCBI Taxonomy" id="2184082"/>
    <lineage>
        <taxon>Bacteria</taxon>
        <taxon>Pseudomonadati</taxon>
        <taxon>Bacteroidota</taxon>
        <taxon>Bacteroidia</taxon>
        <taxon>Marinilabiliales</taxon>
        <taxon>Marinifilaceae</taxon>
    </lineage>
</organism>
<dbReference type="SUPFAM" id="SSF51556">
    <property type="entry name" value="Metallo-dependent hydrolases"/>
    <property type="match status" value="1"/>
</dbReference>
<protein>
    <recommendedName>
        <fullName evidence="1">Amidohydrolase-related domain-containing protein</fullName>
    </recommendedName>
</protein>
<dbReference type="RefSeq" id="WP_110359989.1">
    <property type="nucleotide sequence ID" value="NZ_QFLI01000002.1"/>
</dbReference>
<dbReference type="Pfam" id="PF01979">
    <property type="entry name" value="Amidohydro_1"/>
    <property type="match status" value="1"/>
</dbReference>
<dbReference type="Proteomes" id="UP000248079">
    <property type="component" value="Unassembled WGS sequence"/>
</dbReference>
<dbReference type="SUPFAM" id="SSF51338">
    <property type="entry name" value="Composite domain of metallo-dependent hydrolases"/>
    <property type="match status" value="1"/>
</dbReference>
<name>A0A2V4A181_9BACT</name>
<dbReference type="Gene3D" id="3.30.110.90">
    <property type="entry name" value="Amidohydrolase"/>
    <property type="match status" value="2"/>
</dbReference>
<gene>
    <name evidence="2" type="ORF">DF185_06830</name>
</gene>
<reference evidence="2 3" key="1">
    <citation type="submission" date="2018-05" db="EMBL/GenBank/DDBJ databases">
        <title>Marinifilum breve JC075T sp. nov., a marine bacterium isolated from Yongle Blue Hole in the South China Sea.</title>
        <authorList>
            <person name="Fu T."/>
        </authorList>
    </citation>
    <scope>NUCLEOTIDE SEQUENCE [LARGE SCALE GENOMIC DNA]</scope>
    <source>
        <strain evidence="2 3">JC075</strain>
    </source>
</reference>
<sequence>MKQLSLCLLLCVLFIFPLKSENYDIIIQNVNIVDVEKGRIVKNKDVGIQQQVIKKIAIGNQLSASDSTQVINGKGKYLIPGLWDMHVHFYFPDKEYLKMYLAKGVVGVREMTGYRMEWRDSIGKNTNVPRIIFSSQIVDGPTPWFESDIPVKDCKQVIQIVQEAKKSESKFIKLLSLVPRDQYMAIVNECNRLNFEFAGHVPYSIGIIEAAKLGQKSNEHLNGLLLSCSTQEKFLHARLDSLLNVVSKEEKLSGIMKMQIMGCTTKALWSFNQAKADSVIHELSKYNMFQCPTLGVKHRFQYNELDWVYTDNRYDFFPPPVQKRYRPDAETLKKLKPFERELKLQEKLLYQMHSEGIKIIAGSDQGCAGFNLHDELEYFVNAGLSNAEALQTATINAAIYMHKEQKMGSIDENKLADLVLLNTNPLENIQNTRDIKLVIFKNKIIQPDPLLEAVKEVNIKISNIDPFEKKFD</sequence>
<dbReference type="InterPro" id="IPR011059">
    <property type="entry name" value="Metal-dep_hydrolase_composite"/>
</dbReference>
<dbReference type="OrthoDB" id="9797498at2"/>
<feature type="domain" description="Amidohydrolase-related" evidence="1">
    <location>
        <begin position="349"/>
        <end position="444"/>
    </location>
</feature>
<dbReference type="EMBL" id="QFLI01000002">
    <property type="protein sequence ID" value="PXY02356.1"/>
    <property type="molecule type" value="Genomic_DNA"/>
</dbReference>
<proteinExistence type="predicted"/>
<dbReference type="Gene3D" id="2.30.40.10">
    <property type="entry name" value="Urease, subunit C, domain 1"/>
    <property type="match status" value="2"/>
</dbReference>
<keyword evidence="3" id="KW-1185">Reference proteome</keyword>